<keyword evidence="9 14" id="KW-0238">DNA-binding</keyword>
<dbReference type="EMBL" id="JANBPU010000472">
    <property type="protein sequence ID" value="KAJ1911230.1"/>
    <property type="molecule type" value="Genomic_DNA"/>
</dbReference>
<dbReference type="Proteomes" id="UP001150538">
    <property type="component" value="Unassembled WGS sequence"/>
</dbReference>
<accession>A0A9W7ZRD9</accession>
<evidence type="ECO:0000256" key="9">
    <source>
        <dbReference type="ARBA" id="ARBA00023125"/>
    </source>
</evidence>
<dbReference type="SUPFAM" id="SSF52540">
    <property type="entry name" value="P-loop containing nucleoside triphosphate hydrolases"/>
    <property type="match status" value="1"/>
</dbReference>
<evidence type="ECO:0000256" key="15">
    <source>
        <dbReference type="SAM" id="MobiDB-lite"/>
    </source>
</evidence>
<evidence type="ECO:0000256" key="7">
    <source>
        <dbReference type="ARBA" id="ARBA00022806"/>
    </source>
</evidence>
<dbReference type="Gene3D" id="2.20.28.10">
    <property type="match status" value="1"/>
</dbReference>
<evidence type="ECO:0000256" key="10">
    <source>
        <dbReference type="ARBA" id="ARBA00023204"/>
    </source>
</evidence>
<feature type="region of interest" description="Disordered" evidence="15">
    <location>
        <begin position="147"/>
        <end position="170"/>
    </location>
</feature>
<dbReference type="PROSITE" id="PS50051">
    <property type="entry name" value="MCM_2"/>
    <property type="match status" value="1"/>
</dbReference>
<feature type="compositionally biased region" description="Low complexity" evidence="15">
    <location>
        <begin position="244"/>
        <end position="261"/>
    </location>
</feature>
<feature type="non-terminal residue" evidence="17">
    <location>
        <position position="1"/>
    </location>
</feature>
<dbReference type="SMART" id="SM00382">
    <property type="entry name" value="AAA"/>
    <property type="match status" value="1"/>
</dbReference>
<protein>
    <recommendedName>
        <fullName evidence="3">DNA helicase</fullName>
        <ecNumber evidence="3">3.6.4.12</ecNumber>
    </recommendedName>
    <alternativeName>
        <fullName evidence="12">Minichromosome maintenance 8</fullName>
    </alternativeName>
</protein>
<comment type="caution">
    <text evidence="17">The sequence shown here is derived from an EMBL/GenBank/DDBJ whole genome shotgun (WGS) entry which is preliminary data.</text>
</comment>
<evidence type="ECO:0000256" key="4">
    <source>
        <dbReference type="ARBA" id="ARBA00022741"/>
    </source>
</evidence>
<dbReference type="InterPro" id="IPR012340">
    <property type="entry name" value="NA-bd_OB-fold"/>
</dbReference>
<organism evidence="17 18">
    <name type="scientific">Mycoemilia scoparia</name>
    <dbReference type="NCBI Taxonomy" id="417184"/>
    <lineage>
        <taxon>Eukaryota</taxon>
        <taxon>Fungi</taxon>
        <taxon>Fungi incertae sedis</taxon>
        <taxon>Zoopagomycota</taxon>
        <taxon>Kickxellomycotina</taxon>
        <taxon>Kickxellomycetes</taxon>
        <taxon>Kickxellales</taxon>
        <taxon>Kickxellaceae</taxon>
        <taxon>Mycoemilia</taxon>
    </lineage>
</organism>
<evidence type="ECO:0000256" key="3">
    <source>
        <dbReference type="ARBA" id="ARBA00012551"/>
    </source>
</evidence>
<evidence type="ECO:0000256" key="11">
    <source>
        <dbReference type="ARBA" id="ARBA00023242"/>
    </source>
</evidence>
<keyword evidence="11" id="KW-0539">Nucleus</keyword>
<dbReference type="GO" id="GO:0043596">
    <property type="term" value="C:nuclear replication fork"/>
    <property type="evidence" value="ECO:0007669"/>
    <property type="project" value="UniProtKB-ARBA"/>
</dbReference>
<evidence type="ECO:0000256" key="1">
    <source>
        <dbReference type="ARBA" id="ARBA00004123"/>
    </source>
</evidence>
<keyword evidence="10" id="KW-0234">DNA repair</keyword>
<dbReference type="InterPro" id="IPR031327">
    <property type="entry name" value="MCM"/>
</dbReference>
<dbReference type="PRINTS" id="PR01657">
    <property type="entry name" value="MCMFAMILY"/>
</dbReference>
<dbReference type="PANTHER" id="PTHR11630:SF47">
    <property type="entry name" value="DNA HELICASE MCM8"/>
    <property type="match status" value="1"/>
</dbReference>
<sequence length="572" mass="62266">HGTVIRTSPIRPLLVEASFKCNKCNVEQTIPIIDGKFTSPTKCIRSGCRSKIFIIDKSAGGNTKTINWQKIRLQEKIDDSKRSDQGRVPRTVEAELVSDLVDSVVPGDVVNLTGIVKVVQSNEGMGARNKQNSMYVLYIDANSINKSGSENNNDSDDQGDSTMDGLYKNSSMSNKEDVHFTQKELEFVRAIFKEPNIFKLLVHSFCPSIFGHEMVKAGLLLSLFGGRKRVPSDHHAPSGGNDESTNTLSNGGQNGGNNNTGSTGGFINQPGGISIRSDAHVLVVGDPGLGKSQMLSSAVNIAPRGVYVCGSSGVSANGLTVTLVRESGSGDFALEAGALVLSDQGCCCIDEFDKITSDHCALLEAMEQQTVSIAKAGIICSLPARTSVIAAANPIHGHYNKAKSVAENLKMNSALLSRFDLIFILLDKPDADLDMYLSEHVMALHSGIDQSTRNTWGNQQSGSLSQDEALESSLKVRLMKRPGELIDPIPVNLLRKYVAYCRKYVHPRISEKAADVIQTFYLNLRKKHQEIDSTPITTRQIEAMIRLSEARARAELREEVTERDAADIVELM</sequence>
<dbReference type="InterPro" id="IPR041562">
    <property type="entry name" value="MCM_lid"/>
</dbReference>
<keyword evidence="8 14" id="KW-0067">ATP-binding</keyword>
<dbReference type="Pfam" id="PF17207">
    <property type="entry name" value="MCM_OB"/>
    <property type="match status" value="1"/>
</dbReference>
<keyword evidence="18" id="KW-1185">Reference proteome</keyword>
<dbReference type="Gene3D" id="2.40.50.140">
    <property type="entry name" value="Nucleic acid-binding proteins"/>
    <property type="match status" value="1"/>
</dbReference>
<evidence type="ECO:0000313" key="18">
    <source>
        <dbReference type="Proteomes" id="UP001150538"/>
    </source>
</evidence>
<dbReference type="AlphaFoldDB" id="A0A9W7ZRD9"/>
<dbReference type="Pfam" id="PF17855">
    <property type="entry name" value="MCM_lid"/>
    <property type="match status" value="1"/>
</dbReference>
<dbReference type="GO" id="GO:0017116">
    <property type="term" value="F:single-stranded DNA helicase activity"/>
    <property type="evidence" value="ECO:0007669"/>
    <property type="project" value="TreeGrafter"/>
</dbReference>
<dbReference type="GO" id="GO:0042555">
    <property type="term" value="C:MCM complex"/>
    <property type="evidence" value="ECO:0007669"/>
    <property type="project" value="UniProtKB-ARBA"/>
</dbReference>
<dbReference type="FunFam" id="2.20.28.10:FF:000007">
    <property type="entry name" value="DNA helicase MCM8 isoform X1"/>
    <property type="match status" value="1"/>
</dbReference>
<keyword evidence="4 14" id="KW-0547">Nucleotide-binding</keyword>
<comment type="catalytic activity">
    <reaction evidence="13">
        <text>ATP + H2O = ADP + phosphate + H(+)</text>
        <dbReference type="Rhea" id="RHEA:13065"/>
        <dbReference type="ChEBI" id="CHEBI:15377"/>
        <dbReference type="ChEBI" id="CHEBI:15378"/>
        <dbReference type="ChEBI" id="CHEBI:30616"/>
        <dbReference type="ChEBI" id="CHEBI:43474"/>
        <dbReference type="ChEBI" id="CHEBI:456216"/>
        <dbReference type="EC" id="3.6.4.12"/>
    </reaction>
</comment>
<evidence type="ECO:0000256" key="12">
    <source>
        <dbReference type="ARBA" id="ARBA00042306"/>
    </source>
</evidence>
<dbReference type="GO" id="GO:0000724">
    <property type="term" value="P:double-strand break repair via homologous recombination"/>
    <property type="evidence" value="ECO:0007669"/>
    <property type="project" value="UniProtKB-ARBA"/>
</dbReference>
<dbReference type="OrthoDB" id="7462577at2759"/>
<keyword evidence="7" id="KW-0347">Helicase</keyword>
<feature type="region of interest" description="Disordered" evidence="15">
    <location>
        <begin position="230"/>
        <end position="267"/>
    </location>
</feature>
<dbReference type="InterPro" id="IPR033762">
    <property type="entry name" value="MCM_OB"/>
</dbReference>
<dbReference type="Pfam" id="PF00493">
    <property type="entry name" value="MCM"/>
    <property type="match status" value="2"/>
</dbReference>
<feature type="domain" description="MCM C-terminal AAA(+) ATPase" evidence="16">
    <location>
        <begin position="197"/>
        <end position="441"/>
    </location>
</feature>
<evidence type="ECO:0000256" key="5">
    <source>
        <dbReference type="ARBA" id="ARBA00022763"/>
    </source>
</evidence>
<dbReference type="InterPro" id="IPR001208">
    <property type="entry name" value="MCM_dom"/>
</dbReference>
<dbReference type="GO" id="GO:0006279">
    <property type="term" value="P:premeiotic DNA replication"/>
    <property type="evidence" value="ECO:0007669"/>
    <property type="project" value="UniProtKB-ARBA"/>
</dbReference>
<comment type="similarity">
    <text evidence="2 14">Belongs to the MCM family.</text>
</comment>
<dbReference type="GO" id="GO:0005656">
    <property type="term" value="C:nuclear pre-replicative complex"/>
    <property type="evidence" value="ECO:0007669"/>
    <property type="project" value="UniProtKB-ARBA"/>
</dbReference>
<keyword evidence="5" id="KW-0227">DNA damage</keyword>
<dbReference type="InterPro" id="IPR027417">
    <property type="entry name" value="P-loop_NTPase"/>
</dbReference>
<reference evidence="17" key="1">
    <citation type="submission" date="2022-07" db="EMBL/GenBank/DDBJ databases">
        <title>Phylogenomic reconstructions and comparative analyses of Kickxellomycotina fungi.</title>
        <authorList>
            <person name="Reynolds N.K."/>
            <person name="Stajich J.E."/>
            <person name="Barry K."/>
            <person name="Grigoriev I.V."/>
            <person name="Crous P."/>
            <person name="Smith M.E."/>
        </authorList>
    </citation>
    <scope>NUCLEOTIDE SEQUENCE</scope>
    <source>
        <strain evidence="17">NBRC 100468</strain>
    </source>
</reference>
<evidence type="ECO:0000313" key="17">
    <source>
        <dbReference type="EMBL" id="KAJ1911230.1"/>
    </source>
</evidence>
<evidence type="ECO:0000256" key="2">
    <source>
        <dbReference type="ARBA" id="ARBA00008010"/>
    </source>
</evidence>
<dbReference type="GO" id="GO:0031261">
    <property type="term" value="C:DNA replication preinitiation complex"/>
    <property type="evidence" value="ECO:0007669"/>
    <property type="project" value="UniProtKB-ARBA"/>
</dbReference>
<dbReference type="Gene3D" id="3.40.50.300">
    <property type="entry name" value="P-loop containing nucleotide triphosphate hydrolases"/>
    <property type="match status" value="1"/>
</dbReference>
<comment type="subcellular location">
    <subcellularLocation>
        <location evidence="1">Nucleus</location>
    </subcellularLocation>
</comment>
<dbReference type="SUPFAM" id="SSF50249">
    <property type="entry name" value="Nucleic acid-binding proteins"/>
    <property type="match status" value="1"/>
</dbReference>
<dbReference type="EC" id="3.6.4.12" evidence="3"/>
<evidence type="ECO:0000259" key="16">
    <source>
        <dbReference type="PROSITE" id="PS50051"/>
    </source>
</evidence>
<dbReference type="InterPro" id="IPR003593">
    <property type="entry name" value="AAA+_ATPase"/>
</dbReference>
<dbReference type="GO" id="GO:0016787">
    <property type="term" value="F:hydrolase activity"/>
    <property type="evidence" value="ECO:0007669"/>
    <property type="project" value="UniProtKB-KW"/>
</dbReference>
<evidence type="ECO:0000256" key="14">
    <source>
        <dbReference type="RuleBase" id="RU004070"/>
    </source>
</evidence>
<dbReference type="PANTHER" id="PTHR11630">
    <property type="entry name" value="DNA REPLICATION LICENSING FACTOR MCM FAMILY MEMBER"/>
    <property type="match status" value="1"/>
</dbReference>
<name>A0A9W7ZRD9_9FUNG</name>
<proteinExistence type="inferred from homology"/>
<keyword evidence="6" id="KW-0378">Hydrolase</keyword>
<dbReference type="GO" id="GO:0005524">
    <property type="term" value="F:ATP binding"/>
    <property type="evidence" value="ECO:0007669"/>
    <property type="project" value="UniProtKB-KW"/>
</dbReference>
<evidence type="ECO:0000256" key="13">
    <source>
        <dbReference type="ARBA" id="ARBA00047995"/>
    </source>
</evidence>
<evidence type="ECO:0000256" key="8">
    <source>
        <dbReference type="ARBA" id="ARBA00022840"/>
    </source>
</evidence>
<gene>
    <name evidence="17" type="ORF">H4219_006002</name>
</gene>
<dbReference type="SMART" id="SM00350">
    <property type="entry name" value="MCM"/>
    <property type="match status" value="1"/>
</dbReference>
<evidence type="ECO:0000256" key="6">
    <source>
        <dbReference type="ARBA" id="ARBA00022801"/>
    </source>
</evidence>
<dbReference type="GO" id="GO:0003697">
    <property type="term" value="F:single-stranded DNA binding"/>
    <property type="evidence" value="ECO:0007669"/>
    <property type="project" value="TreeGrafter"/>
</dbReference>